<reference evidence="1 2" key="1">
    <citation type="submission" date="2019-03" db="EMBL/GenBank/DDBJ databases">
        <title>Single cell metagenomics reveals metabolic interactions within the superorganism composed of flagellate Streblomastix strix and complex community of Bacteroidetes bacteria on its surface.</title>
        <authorList>
            <person name="Treitli S.C."/>
            <person name="Kolisko M."/>
            <person name="Husnik F."/>
            <person name="Keeling P."/>
            <person name="Hampl V."/>
        </authorList>
    </citation>
    <scope>NUCLEOTIDE SEQUENCE [LARGE SCALE GENOMIC DNA]</scope>
    <source>
        <strain evidence="1">ST1C</strain>
    </source>
</reference>
<dbReference type="EMBL" id="SNRW01048293">
    <property type="protein sequence ID" value="KAA6313485.1"/>
    <property type="molecule type" value="Genomic_DNA"/>
</dbReference>
<accession>A0A5J4PVH4</accession>
<name>A0A5J4PVH4_9EUKA</name>
<dbReference type="Proteomes" id="UP000324800">
    <property type="component" value="Unassembled WGS sequence"/>
</dbReference>
<evidence type="ECO:0000313" key="1">
    <source>
        <dbReference type="EMBL" id="KAA6313485.1"/>
    </source>
</evidence>
<feature type="non-terminal residue" evidence="1">
    <location>
        <position position="184"/>
    </location>
</feature>
<gene>
    <name evidence="1" type="ORF">EZS28_055745</name>
</gene>
<sequence>MLGLELNKFGAHPSTGEGDANVEVETSQFAVLIQRACVAGSAAMIQEDPVAVQRFFLTMHHAARIIAGDAQQRRELALVNGQFKEALGKVVMPTVFMGSYRRIGLKSKYRLKRLYNLLLHKLLQTSQLNHKSTKNKHRSKYSPQIRSNFKYQTAMEANLDMSIPNNKQELPFSRNIKDSGEDLS</sequence>
<protein>
    <submittedName>
        <fullName evidence="1">Uncharacterized protein</fullName>
    </submittedName>
</protein>
<evidence type="ECO:0000313" key="2">
    <source>
        <dbReference type="Proteomes" id="UP000324800"/>
    </source>
</evidence>
<proteinExistence type="predicted"/>
<organism evidence="1 2">
    <name type="scientific">Streblomastix strix</name>
    <dbReference type="NCBI Taxonomy" id="222440"/>
    <lineage>
        <taxon>Eukaryota</taxon>
        <taxon>Metamonada</taxon>
        <taxon>Preaxostyla</taxon>
        <taxon>Oxymonadida</taxon>
        <taxon>Streblomastigidae</taxon>
        <taxon>Streblomastix</taxon>
    </lineage>
</organism>
<comment type="caution">
    <text evidence="1">The sequence shown here is derived from an EMBL/GenBank/DDBJ whole genome shotgun (WGS) entry which is preliminary data.</text>
</comment>
<dbReference type="AlphaFoldDB" id="A0A5J4PVH4"/>